<accession>A0ABV8AQU8</accession>
<dbReference type="SUPFAM" id="SSF54427">
    <property type="entry name" value="NTF2-like"/>
    <property type="match status" value="1"/>
</dbReference>
<dbReference type="EMBL" id="JBHRZS010000006">
    <property type="protein sequence ID" value="MFC3880070.1"/>
    <property type="molecule type" value="Genomic_DNA"/>
</dbReference>
<sequence length="129" mass="15021">MTNQVDKFFDYDQNTHVEKLQNMYWDNEDFICLTDTEIYNYANLIDATKEGVKLVMEFKLVRDSIKFQLINKDNALVVVSGKLNVVLTDSTQVIYEPYVCSILFRKIDDAWKISYFQQASEIASSPPDN</sequence>
<keyword evidence="3" id="KW-1185">Reference proteome</keyword>
<name>A0ABV8AQU8_9BACT</name>
<dbReference type="InterPro" id="IPR037401">
    <property type="entry name" value="SnoaL-like"/>
</dbReference>
<proteinExistence type="predicted"/>
<protein>
    <submittedName>
        <fullName evidence="2">Nuclear transport factor 2 family protein</fullName>
    </submittedName>
</protein>
<comment type="caution">
    <text evidence="2">The sequence shown here is derived from an EMBL/GenBank/DDBJ whole genome shotgun (WGS) entry which is preliminary data.</text>
</comment>
<dbReference type="Pfam" id="PF13474">
    <property type="entry name" value="SnoaL_3"/>
    <property type="match status" value="1"/>
</dbReference>
<evidence type="ECO:0000259" key="1">
    <source>
        <dbReference type="Pfam" id="PF13474"/>
    </source>
</evidence>
<organism evidence="2 3">
    <name type="scientific">Algoriphagus namhaensis</name>
    <dbReference type="NCBI Taxonomy" id="915353"/>
    <lineage>
        <taxon>Bacteria</taxon>
        <taxon>Pseudomonadati</taxon>
        <taxon>Bacteroidota</taxon>
        <taxon>Cytophagia</taxon>
        <taxon>Cytophagales</taxon>
        <taxon>Cyclobacteriaceae</taxon>
        <taxon>Algoriphagus</taxon>
    </lineage>
</organism>
<dbReference type="InterPro" id="IPR032710">
    <property type="entry name" value="NTF2-like_dom_sf"/>
</dbReference>
<evidence type="ECO:0000313" key="3">
    <source>
        <dbReference type="Proteomes" id="UP001595805"/>
    </source>
</evidence>
<dbReference type="Proteomes" id="UP001595805">
    <property type="component" value="Unassembled WGS sequence"/>
</dbReference>
<reference evidence="3" key="1">
    <citation type="journal article" date="2019" name="Int. J. Syst. Evol. Microbiol.">
        <title>The Global Catalogue of Microorganisms (GCM) 10K type strain sequencing project: providing services to taxonomists for standard genome sequencing and annotation.</title>
        <authorList>
            <consortium name="The Broad Institute Genomics Platform"/>
            <consortium name="The Broad Institute Genome Sequencing Center for Infectious Disease"/>
            <person name="Wu L."/>
            <person name="Ma J."/>
        </authorList>
    </citation>
    <scope>NUCLEOTIDE SEQUENCE [LARGE SCALE GENOMIC DNA]</scope>
    <source>
        <strain evidence="3">CCUG 60523</strain>
    </source>
</reference>
<feature type="domain" description="SnoaL-like" evidence="1">
    <location>
        <begin position="7"/>
        <end position="116"/>
    </location>
</feature>
<gene>
    <name evidence="2" type="ORF">ACFOSV_07780</name>
</gene>
<dbReference type="RefSeq" id="WP_377905093.1">
    <property type="nucleotide sequence ID" value="NZ_JBHRZS010000006.1"/>
</dbReference>
<evidence type="ECO:0000313" key="2">
    <source>
        <dbReference type="EMBL" id="MFC3880070.1"/>
    </source>
</evidence>